<dbReference type="InterPro" id="IPR038501">
    <property type="entry name" value="Spore_GerAC_C_sf"/>
</dbReference>
<name>A0ABW0KDM9_9BACL</name>
<accession>A0ABW0KDM9</accession>
<dbReference type="PANTHER" id="PTHR35789:SF1">
    <property type="entry name" value="SPORE GERMINATION PROTEIN B3"/>
    <property type="match status" value="1"/>
</dbReference>
<organism evidence="11 12">
    <name type="scientific">Paenibacillus aestuarii</name>
    <dbReference type="NCBI Taxonomy" id="516965"/>
    <lineage>
        <taxon>Bacteria</taxon>
        <taxon>Bacillati</taxon>
        <taxon>Bacillota</taxon>
        <taxon>Bacilli</taxon>
        <taxon>Bacillales</taxon>
        <taxon>Paenibacillaceae</taxon>
        <taxon>Paenibacillus</taxon>
    </lineage>
</organism>
<reference evidence="12" key="1">
    <citation type="journal article" date="2019" name="Int. J. Syst. Evol. Microbiol.">
        <title>The Global Catalogue of Microorganisms (GCM) 10K type strain sequencing project: providing services to taxonomists for standard genome sequencing and annotation.</title>
        <authorList>
            <consortium name="The Broad Institute Genomics Platform"/>
            <consortium name="The Broad Institute Genome Sequencing Center for Infectious Disease"/>
            <person name="Wu L."/>
            <person name="Ma J."/>
        </authorList>
    </citation>
    <scope>NUCLEOTIDE SEQUENCE [LARGE SCALE GENOMIC DNA]</scope>
    <source>
        <strain evidence="12">KACC 11904</strain>
    </source>
</reference>
<sequence>MRIKKKWNSSLLFLVMSILLASCSNRQVINQIELVQTAGFDLDNKEVLSSALIGEYNEKEKTSVKLLKATSNNSYDMIQLLNLKSNYPIKYGQMRMMLFGEAYATHNIGPLLKYLAQDVSISGNLNLAVSKNKASELLAATIPTHDPLFLMKMIIQNSDTANLPHTDLQTTLFNFFDEGRDMYLPLLSWDANKKTLVEGIVLFKDDKDGKLILQKGNEEALWLKMLVENSKNGTFMYPLDDANNENENFALVQIMESKTNFTSKPVQADPRRIYALDININAKLQIKGGLPHTENNPLQNKLETYISGKMEHFIQSCLSANIDPVGFGSFFRSKIRGWNASEFYEVYPSMKTNVITKVQIVKAGIKK</sequence>
<evidence type="ECO:0000256" key="3">
    <source>
        <dbReference type="ARBA" id="ARBA00022544"/>
    </source>
</evidence>
<dbReference type="Proteomes" id="UP001596044">
    <property type="component" value="Unassembled WGS sequence"/>
</dbReference>
<gene>
    <name evidence="11" type="ORF">ACFPOG_24980</name>
</gene>
<dbReference type="PROSITE" id="PS51257">
    <property type="entry name" value="PROKAR_LIPOPROTEIN"/>
    <property type="match status" value="1"/>
</dbReference>
<keyword evidence="4 8" id="KW-0732">Signal</keyword>
<feature type="signal peptide" evidence="8">
    <location>
        <begin position="1"/>
        <end position="21"/>
    </location>
</feature>
<feature type="chain" id="PRO_5046124695" evidence="8">
    <location>
        <begin position="22"/>
        <end position="367"/>
    </location>
</feature>
<proteinExistence type="inferred from homology"/>
<keyword evidence="3" id="KW-0309">Germination</keyword>
<protein>
    <submittedName>
        <fullName evidence="11">Ger(X)C family spore germination C-terminal domain-containing protein</fullName>
    </submittedName>
</protein>
<evidence type="ECO:0000256" key="5">
    <source>
        <dbReference type="ARBA" id="ARBA00023136"/>
    </source>
</evidence>
<comment type="similarity">
    <text evidence="2">Belongs to the GerABKC lipoprotein family.</text>
</comment>
<dbReference type="RefSeq" id="WP_270877640.1">
    <property type="nucleotide sequence ID" value="NZ_JAQFVF010000003.1"/>
</dbReference>
<keyword evidence="5" id="KW-0472">Membrane</keyword>
<dbReference type="InterPro" id="IPR008844">
    <property type="entry name" value="Spore_GerAC-like"/>
</dbReference>
<evidence type="ECO:0000259" key="9">
    <source>
        <dbReference type="Pfam" id="PF05504"/>
    </source>
</evidence>
<comment type="subcellular location">
    <subcellularLocation>
        <location evidence="1">Membrane</location>
        <topology evidence="1">Lipid-anchor</topology>
    </subcellularLocation>
</comment>
<evidence type="ECO:0000256" key="4">
    <source>
        <dbReference type="ARBA" id="ARBA00022729"/>
    </source>
</evidence>
<dbReference type="Pfam" id="PF25198">
    <property type="entry name" value="Spore_GerAC_N"/>
    <property type="match status" value="1"/>
</dbReference>
<dbReference type="InterPro" id="IPR057336">
    <property type="entry name" value="GerAC_N"/>
</dbReference>
<dbReference type="EMBL" id="JBHSMJ010000035">
    <property type="protein sequence ID" value="MFC5451479.1"/>
    <property type="molecule type" value="Genomic_DNA"/>
</dbReference>
<dbReference type="InterPro" id="IPR046953">
    <property type="entry name" value="Spore_GerAC-like_C"/>
</dbReference>
<dbReference type="PANTHER" id="PTHR35789">
    <property type="entry name" value="SPORE GERMINATION PROTEIN B3"/>
    <property type="match status" value="1"/>
</dbReference>
<keyword evidence="6" id="KW-0564">Palmitate</keyword>
<evidence type="ECO:0000313" key="12">
    <source>
        <dbReference type="Proteomes" id="UP001596044"/>
    </source>
</evidence>
<evidence type="ECO:0000313" key="11">
    <source>
        <dbReference type="EMBL" id="MFC5451479.1"/>
    </source>
</evidence>
<feature type="domain" description="Spore germination protein N-terminal" evidence="10">
    <location>
        <begin position="26"/>
        <end position="187"/>
    </location>
</feature>
<dbReference type="Gene3D" id="3.30.300.210">
    <property type="entry name" value="Nutrient germinant receptor protein C, domain 3"/>
    <property type="match status" value="1"/>
</dbReference>
<dbReference type="Pfam" id="PF05504">
    <property type="entry name" value="Spore_GerAC"/>
    <property type="match status" value="1"/>
</dbReference>
<evidence type="ECO:0000256" key="2">
    <source>
        <dbReference type="ARBA" id="ARBA00007886"/>
    </source>
</evidence>
<evidence type="ECO:0000256" key="7">
    <source>
        <dbReference type="ARBA" id="ARBA00023288"/>
    </source>
</evidence>
<evidence type="ECO:0000256" key="1">
    <source>
        <dbReference type="ARBA" id="ARBA00004635"/>
    </source>
</evidence>
<feature type="domain" description="Spore germination GerAC-like C-terminal" evidence="9">
    <location>
        <begin position="199"/>
        <end position="364"/>
    </location>
</feature>
<evidence type="ECO:0000256" key="6">
    <source>
        <dbReference type="ARBA" id="ARBA00023139"/>
    </source>
</evidence>
<evidence type="ECO:0000256" key="8">
    <source>
        <dbReference type="SAM" id="SignalP"/>
    </source>
</evidence>
<evidence type="ECO:0000259" key="10">
    <source>
        <dbReference type="Pfam" id="PF25198"/>
    </source>
</evidence>
<keyword evidence="12" id="KW-1185">Reference proteome</keyword>
<comment type="caution">
    <text evidence="11">The sequence shown here is derived from an EMBL/GenBank/DDBJ whole genome shotgun (WGS) entry which is preliminary data.</text>
</comment>
<keyword evidence="7" id="KW-0449">Lipoprotein</keyword>